<dbReference type="RefSeq" id="WP_200898653.1">
    <property type="nucleotide sequence ID" value="NZ_LGSS01000044.1"/>
</dbReference>
<evidence type="ECO:0000259" key="1">
    <source>
        <dbReference type="Pfam" id="PF14594"/>
    </source>
</evidence>
<dbReference type="AlphaFoldDB" id="A0A0L0W652"/>
<dbReference type="InterPro" id="IPR029432">
    <property type="entry name" value="Gp28/Gp37-like_dom"/>
</dbReference>
<dbReference type="Proteomes" id="UP000037267">
    <property type="component" value="Unassembled WGS sequence"/>
</dbReference>
<evidence type="ECO:0000313" key="2">
    <source>
        <dbReference type="EMBL" id="KNF06961.1"/>
    </source>
</evidence>
<gene>
    <name evidence="2" type="ORF">CLPU_44c00030</name>
</gene>
<name>A0A0L0W652_GOTPU</name>
<feature type="domain" description="Gp28/Gp37-like" evidence="1">
    <location>
        <begin position="2"/>
        <end position="167"/>
    </location>
</feature>
<evidence type="ECO:0000313" key="3">
    <source>
        <dbReference type="Proteomes" id="UP000037267"/>
    </source>
</evidence>
<dbReference type="STRING" id="1503.CLPU_44c00030"/>
<proteinExistence type="predicted"/>
<comment type="caution">
    <text evidence="2">The sequence shown here is derived from an EMBL/GenBank/DDBJ whole genome shotgun (WGS) entry which is preliminary data.</text>
</comment>
<dbReference type="EMBL" id="LGSS01000044">
    <property type="protein sequence ID" value="KNF06961.1"/>
    <property type="molecule type" value="Genomic_DNA"/>
</dbReference>
<accession>A0A0L0W652</accession>
<reference evidence="3" key="1">
    <citation type="submission" date="2015-07" db="EMBL/GenBank/DDBJ databases">
        <title>Draft genome sequence of the purine-degrading Gottschalkia purinilyticum DSM 1384 (formerly Clostridium purinilyticum).</title>
        <authorList>
            <person name="Poehlein A."/>
            <person name="Schiel-Bengelsdorf B."/>
            <person name="Bengelsdorf F.R."/>
            <person name="Daniel R."/>
            <person name="Duerre P."/>
        </authorList>
    </citation>
    <scope>NUCLEOTIDE SEQUENCE [LARGE SCALE GENOMIC DNA]</scope>
    <source>
        <strain evidence="3">DSM 1384</strain>
    </source>
</reference>
<organism evidence="2 3">
    <name type="scientific">Gottschalkia purinilytica</name>
    <name type="common">Clostridium purinilyticum</name>
    <dbReference type="NCBI Taxonomy" id="1503"/>
    <lineage>
        <taxon>Bacteria</taxon>
        <taxon>Bacillati</taxon>
        <taxon>Bacillota</taxon>
        <taxon>Tissierellia</taxon>
        <taxon>Tissierellales</taxon>
        <taxon>Gottschalkiaceae</taxon>
        <taxon>Gottschalkia</taxon>
    </lineage>
</organism>
<keyword evidence="3" id="KW-1185">Reference proteome</keyword>
<sequence>MITIYDDKLNWLSMIEDYESLIFTRRFYKYGEFELEININKNNTDKLEKFNIIVLNNNFKKAGIILHKEIGLDQDGEASETLFIKGLTLDGLTTFRRIVPETNSGYVSLQGNQEAIMKGFVNNCFVNPTDVERKINLINTPNQNRGKTDKWRGSFEKLSDKLEEIGTYS</sequence>
<protein>
    <submittedName>
        <fullName evidence="2">Phage protein</fullName>
    </submittedName>
</protein>
<feature type="non-terminal residue" evidence="2">
    <location>
        <position position="169"/>
    </location>
</feature>
<dbReference type="Pfam" id="PF14594">
    <property type="entry name" value="Sipho_Gp37"/>
    <property type="match status" value="1"/>
</dbReference>